<name>I0KFU9_9BACT</name>
<proteinExistence type="inferred from homology"/>
<dbReference type="PATRIC" id="fig|1166018.3.peg.1978"/>
<dbReference type="KEGG" id="fae:FAES_5003"/>
<sequence length="376" mass="40543">MTTIGLLLPQSSLYPTLPFDITDGLKAGLLQAGISNTRVLIEGVNFGTDTLDVQAKVQKLLLQEGADVVVGMLSRRVSDALAPTFATANRLLLLLDVVGEFFAGLPPSSHIYHHSLQACVGSWLIGRDAAALGKVMQVASFYEGGYLQGYALMHGVLAGNSEMGKYVITAHKAADVTLAEVQTGLAEGKAQAITAIYSGDMASQFYNLYAQLPQHAPTWVSPLTLEEQMLATVPYRLDGIRGYVPWSTHLSNPLNDQFQTALRRRGRQPNLFSLLAYEAASFLPTYLDQLGTQDYADLGELDTLMFDSPRGSIAMNPVTHYSAGPMYAASLEADQSGLCQLAGLTPELAVGEAVDSLLAQGLLPNYANWYNTYLCI</sequence>
<gene>
    <name evidence="4" type="ORF">FAES_5003</name>
</gene>
<evidence type="ECO:0000313" key="5">
    <source>
        <dbReference type="Proteomes" id="UP000011058"/>
    </source>
</evidence>
<keyword evidence="5" id="KW-1185">Reference proteome</keyword>
<feature type="domain" description="Leucine-binding protein" evidence="3">
    <location>
        <begin position="3"/>
        <end position="334"/>
    </location>
</feature>
<dbReference type="STRING" id="1166018.FAES_5003"/>
<dbReference type="InterPro" id="IPR028081">
    <property type="entry name" value="Leu-bd"/>
</dbReference>
<protein>
    <submittedName>
        <fullName evidence="4">Branched-chain amino acid transport system substrate-binding protein</fullName>
    </submittedName>
</protein>
<dbReference type="EMBL" id="HE796683">
    <property type="protein sequence ID" value="CCH03002.1"/>
    <property type="molecule type" value="Genomic_DNA"/>
</dbReference>
<comment type="similarity">
    <text evidence="1">Belongs to the leucine-binding protein family.</text>
</comment>
<dbReference type="AlphaFoldDB" id="I0KFU9"/>
<dbReference type="eggNOG" id="COG0683">
    <property type="taxonomic scope" value="Bacteria"/>
</dbReference>
<dbReference type="HOGENOM" id="CLU_715189_0_0_10"/>
<dbReference type="SUPFAM" id="SSF53822">
    <property type="entry name" value="Periplasmic binding protein-like I"/>
    <property type="match status" value="1"/>
</dbReference>
<dbReference type="InterPro" id="IPR028082">
    <property type="entry name" value="Peripla_BP_I"/>
</dbReference>
<dbReference type="Gene3D" id="3.40.50.2300">
    <property type="match status" value="2"/>
</dbReference>
<dbReference type="RefSeq" id="WP_015334101.1">
    <property type="nucleotide sequence ID" value="NC_020054.1"/>
</dbReference>
<evidence type="ECO:0000256" key="1">
    <source>
        <dbReference type="ARBA" id="ARBA00010062"/>
    </source>
</evidence>
<dbReference type="Pfam" id="PF13458">
    <property type="entry name" value="Peripla_BP_6"/>
    <property type="match status" value="1"/>
</dbReference>
<keyword evidence="2" id="KW-0732">Signal</keyword>
<evidence type="ECO:0000256" key="2">
    <source>
        <dbReference type="ARBA" id="ARBA00022729"/>
    </source>
</evidence>
<accession>I0KFU9</accession>
<dbReference type="Proteomes" id="UP000011058">
    <property type="component" value="Chromosome"/>
</dbReference>
<evidence type="ECO:0000259" key="3">
    <source>
        <dbReference type="Pfam" id="PF13458"/>
    </source>
</evidence>
<evidence type="ECO:0000313" key="4">
    <source>
        <dbReference type="EMBL" id="CCH03002.1"/>
    </source>
</evidence>
<dbReference type="OrthoDB" id="947273at2"/>
<reference evidence="4 5" key="1">
    <citation type="journal article" date="2012" name="J. Bacteriol.">
        <title>Genome Sequence of Fibrella aestuarina BUZ 2T, a Filamentous Marine Bacterium.</title>
        <authorList>
            <person name="Filippini M."/>
            <person name="Qi W."/>
            <person name="Blom J."/>
            <person name="Goesmann A."/>
            <person name="Smits T.H."/>
            <person name="Bagheri H.C."/>
        </authorList>
    </citation>
    <scope>NUCLEOTIDE SEQUENCE [LARGE SCALE GENOMIC DNA]</scope>
    <source>
        <strain evidence="5">BUZ 2T</strain>
    </source>
</reference>
<organism evidence="4 5">
    <name type="scientific">Fibrella aestuarina BUZ 2</name>
    <dbReference type="NCBI Taxonomy" id="1166018"/>
    <lineage>
        <taxon>Bacteria</taxon>
        <taxon>Pseudomonadati</taxon>
        <taxon>Bacteroidota</taxon>
        <taxon>Cytophagia</taxon>
        <taxon>Cytophagales</taxon>
        <taxon>Spirosomataceae</taxon>
        <taxon>Fibrella</taxon>
    </lineage>
</organism>